<dbReference type="Pfam" id="PF15632">
    <property type="entry name" value="ATPgrasp_Ter"/>
    <property type="match status" value="1"/>
</dbReference>
<keyword evidence="4" id="KW-1185">Reference proteome</keyword>
<protein>
    <submittedName>
        <fullName evidence="3">ATP-grasp domain-containing protein</fullName>
    </submittedName>
</protein>
<dbReference type="GO" id="GO:0005524">
    <property type="term" value="F:ATP binding"/>
    <property type="evidence" value="ECO:0007669"/>
    <property type="project" value="UniProtKB-UniRule"/>
</dbReference>
<keyword evidence="3" id="KW-0614">Plasmid</keyword>
<accession>A0A8U0ABC2</accession>
<reference evidence="3" key="1">
    <citation type="submission" date="2022-04" db="EMBL/GenBank/DDBJ databases">
        <title>Halocatena sp. nov., isolated from a salt lake.</title>
        <authorList>
            <person name="Cui H.-L."/>
        </authorList>
    </citation>
    <scope>NUCLEOTIDE SEQUENCE</scope>
    <source>
        <strain evidence="3">AD-1</strain>
        <plasmid evidence="3">unnamed3</plasmid>
    </source>
</reference>
<dbReference type="Proteomes" id="UP000831768">
    <property type="component" value="Plasmid unnamed3"/>
</dbReference>
<geneLocation type="plasmid" evidence="3 4">
    <name>unnamed3</name>
</geneLocation>
<gene>
    <name evidence="3" type="ORF">MW046_17650</name>
</gene>
<dbReference type="GO" id="GO:0046872">
    <property type="term" value="F:metal ion binding"/>
    <property type="evidence" value="ECO:0007669"/>
    <property type="project" value="InterPro"/>
</dbReference>
<evidence type="ECO:0000256" key="1">
    <source>
        <dbReference type="PROSITE-ProRule" id="PRU00409"/>
    </source>
</evidence>
<keyword evidence="1" id="KW-0067">ATP-binding</keyword>
<evidence type="ECO:0000313" key="4">
    <source>
        <dbReference type="Proteomes" id="UP000831768"/>
    </source>
</evidence>
<dbReference type="PROSITE" id="PS50975">
    <property type="entry name" value="ATP_GRASP"/>
    <property type="match status" value="1"/>
</dbReference>
<keyword evidence="1" id="KW-0547">Nucleotide-binding</keyword>
<evidence type="ECO:0000313" key="3">
    <source>
        <dbReference type="EMBL" id="UPM45183.1"/>
    </source>
</evidence>
<dbReference type="InterPro" id="IPR011761">
    <property type="entry name" value="ATP-grasp"/>
</dbReference>
<dbReference type="EMBL" id="CP096022">
    <property type="protein sequence ID" value="UPM45183.1"/>
    <property type="molecule type" value="Genomic_DNA"/>
</dbReference>
<dbReference type="RefSeq" id="WP_247995837.1">
    <property type="nucleotide sequence ID" value="NZ_CP096022.1"/>
</dbReference>
<name>A0A8U0ABC2_9EURY</name>
<feature type="domain" description="ATP-grasp" evidence="2">
    <location>
        <begin position="120"/>
        <end position="318"/>
    </location>
</feature>
<dbReference type="SUPFAM" id="SSF56059">
    <property type="entry name" value="Glutathione synthetase ATP-binding domain-like"/>
    <property type="match status" value="1"/>
</dbReference>
<proteinExistence type="predicted"/>
<dbReference type="GeneID" id="71929911"/>
<evidence type="ECO:0000259" key="2">
    <source>
        <dbReference type="PROSITE" id="PS50975"/>
    </source>
</evidence>
<dbReference type="Gene3D" id="3.30.470.20">
    <property type="entry name" value="ATP-grasp fold, B domain"/>
    <property type="match status" value="1"/>
</dbReference>
<dbReference type="AlphaFoldDB" id="A0A8U0ABC2"/>
<dbReference type="KEGG" id="haad:MW046_17650"/>
<sequence>MNEVLVLDSNGQAALSIVRSLGRHGVRVTAGTERRFALGSVSKYATDTYLHPDPADDCYAFLDHLRTHLADNDYFAVVPVTGKTTSLLSRHKAELERTGTVVAAEDWETLSLVYDKANTFDLAATLDIPAPATFTPESADDLDRIRDELSYPAVIKSRSKSMWTANGEHKLSRVNDSYYVRSPDELLSTYETIRESNDVFEEYPPLVQEYVPGETQTTVVLADEGEILAHFQERRLRTDPPSGGNSTLLDGVRNQRMFEHARLLIERLEWTGPAQVEFMKRPNGEFQLIEINGRYWGSLPLAINSGVDFPWLHYRLLRGERPQVVGSYRTDVVQRRLLYGDLNWLQHHLADGDLRAFGPFCRAFVGPKHTFVSIDDPRPTAIALIQAVELGTGQLLKTLHLT</sequence>
<organism evidence="3 4">
    <name type="scientific">Halocatena salina</name>
    <dbReference type="NCBI Taxonomy" id="2934340"/>
    <lineage>
        <taxon>Archaea</taxon>
        <taxon>Methanobacteriati</taxon>
        <taxon>Methanobacteriota</taxon>
        <taxon>Stenosarchaea group</taxon>
        <taxon>Halobacteria</taxon>
        <taxon>Halobacteriales</taxon>
        <taxon>Natronomonadaceae</taxon>
        <taxon>Halocatena</taxon>
    </lineage>
</organism>